<dbReference type="WBParaSite" id="PS1159_v2.g1784.t1">
    <property type="protein sequence ID" value="PS1159_v2.g1784.t1"/>
    <property type="gene ID" value="PS1159_v2.g1784"/>
</dbReference>
<evidence type="ECO:0000313" key="1">
    <source>
        <dbReference type="Proteomes" id="UP000887580"/>
    </source>
</evidence>
<dbReference type="Proteomes" id="UP000887580">
    <property type="component" value="Unplaced"/>
</dbReference>
<reference evidence="2" key="1">
    <citation type="submission" date="2022-11" db="UniProtKB">
        <authorList>
            <consortium name="WormBaseParasite"/>
        </authorList>
    </citation>
    <scope>IDENTIFICATION</scope>
</reference>
<sequence>MAPIKYEARKRIVTATPKKPIPRSRTPAPNISTVRLRTRTAASNTSTIGLGTRTPAPITPSSSARKEQKSPSRGPRFALSDEEPTQSPTRSDYARISDFPDLSFRVASIKGMHTKSGDNCVVYDDKGRQHIVQCKAVAKQNPDLMLEYFLSLSRSR</sequence>
<proteinExistence type="predicted"/>
<evidence type="ECO:0000313" key="2">
    <source>
        <dbReference type="WBParaSite" id="PS1159_v2.g1784.t1"/>
    </source>
</evidence>
<organism evidence="1 2">
    <name type="scientific">Panagrolaimus sp. PS1159</name>
    <dbReference type="NCBI Taxonomy" id="55785"/>
    <lineage>
        <taxon>Eukaryota</taxon>
        <taxon>Metazoa</taxon>
        <taxon>Ecdysozoa</taxon>
        <taxon>Nematoda</taxon>
        <taxon>Chromadorea</taxon>
        <taxon>Rhabditida</taxon>
        <taxon>Tylenchina</taxon>
        <taxon>Panagrolaimomorpha</taxon>
        <taxon>Panagrolaimoidea</taxon>
        <taxon>Panagrolaimidae</taxon>
        <taxon>Panagrolaimus</taxon>
    </lineage>
</organism>
<accession>A0AC35FII0</accession>
<name>A0AC35FII0_9BILA</name>
<protein>
    <submittedName>
        <fullName evidence="2">Uncharacterized protein</fullName>
    </submittedName>
</protein>